<keyword evidence="4" id="KW-0964">Secreted</keyword>
<comment type="catalytic activity">
    <reaction evidence="7">
        <text>L-dopachrome = 5,6-dihydroxyindole-2-carboxylate</text>
        <dbReference type="Rhea" id="RHEA:13041"/>
        <dbReference type="ChEBI" id="CHEBI:16875"/>
        <dbReference type="ChEBI" id="CHEBI:57509"/>
        <dbReference type="EC" id="5.3.3.12"/>
    </reaction>
</comment>
<keyword evidence="14" id="KW-1185">Reference proteome</keyword>
<dbReference type="InterPro" id="IPR014347">
    <property type="entry name" value="Tautomerase/MIF_sf"/>
</dbReference>
<evidence type="ECO:0000256" key="11">
    <source>
        <dbReference type="ARBA" id="ARBA00041912"/>
    </source>
</evidence>
<gene>
    <name evidence="13" type="ORF">PAPYR_4944</name>
</gene>
<dbReference type="Proteomes" id="UP001141327">
    <property type="component" value="Unassembled WGS sequence"/>
</dbReference>
<keyword evidence="3" id="KW-0202">Cytokine</keyword>
<evidence type="ECO:0000256" key="1">
    <source>
        <dbReference type="ARBA" id="ARBA00004613"/>
    </source>
</evidence>
<dbReference type="EMBL" id="JAPMOS010000022">
    <property type="protein sequence ID" value="KAJ4459144.1"/>
    <property type="molecule type" value="Genomic_DNA"/>
</dbReference>
<dbReference type="EC" id="5.3.3.12" evidence="8"/>
<organism evidence="13 14">
    <name type="scientific">Paratrimastix pyriformis</name>
    <dbReference type="NCBI Taxonomy" id="342808"/>
    <lineage>
        <taxon>Eukaryota</taxon>
        <taxon>Metamonada</taxon>
        <taxon>Preaxostyla</taxon>
        <taxon>Paratrimastigidae</taxon>
        <taxon>Paratrimastix</taxon>
    </lineage>
</organism>
<sequence>MGIPVGNSLPYAQILTNAPLDESKKADICKAVSRILGQCIGKPEDYVMVSCQSATMCMAGDATAPAAFVTVKSIGGLNPRVNARISEQIGNALIAQCSGLTGERIYMTFTNEQGSNWGWNLATF</sequence>
<dbReference type="Pfam" id="PF01187">
    <property type="entry name" value="MIF"/>
    <property type="match status" value="1"/>
</dbReference>
<evidence type="ECO:0000313" key="14">
    <source>
        <dbReference type="Proteomes" id="UP001141327"/>
    </source>
</evidence>
<name>A0ABQ8UIT7_9EUKA</name>
<evidence type="ECO:0000256" key="12">
    <source>
        <dbReference type="ARBA" id="ARBA00042730"/>
    </source>
</evidence>
<proteinExistence type="inferred from homology"/>
<dbReference type="PANTHER" id="PTHR11954:SF6">
    <property type="entry name" value="MACROPHAGE MIGRATION INHIBITORY FACTOR"/>
    <property type="match status" value="1"/>
</dbReference>
<dbReference type="EC" id="5.3.2.1" evidence="9"/>
<evidence type="ECO:0000256" key="2">
    <source>
        <dbReference type="ARBA" id="ARBA00005851"/>
    </source>
</evidence>
<evidence type="ECO:0000256" key="7">
    <source>
        <dbReference type="ARBA" id="ARBA00036823"/>
    </source>
</evidence>
<comment type="subcellular location">
    <subcellularLocation>
        <location evidence="1">Secreted</location>
    </subcellularLocation>
</comment>
<dbReference type="SUPFAM" id="SSF55331">
    <property type="entry name" value="Tautomerase/MIF"/>
    <property type="match status" value="1"/>
</dbReference>
<reference evidence="13" key="1">
    <citation type="journal article" date="2022" name="bioRxiv">
        <title>Genomics of Preaxostyla Flagellates Illuminates Evolutionary Transitions and the Path Towards Mitochondrial Loss.</title>
        <authorList>
            <person name="Novak L.V.F."/>
            <person name="Treitli S.C."/>
            <person name="Pyrih J."/>
            <person name="Halakuc P."/>
            <person name="Pipaliya S.V."/>
            <person name="Vacek V."/>
            <person name="Brzon O."/>
            <person name="Soukal P."/>
            <person name="Eme L."/>
            <person name="Dacks J.B."/>
            <person name="Karnkowska A."/>
            <person name="Elias M."/>
            <person name="Hampl V."/>
        </authorList>
    </citation>
    <scope>NUCLEOTIDE SEQUENCE</scope>
    <source>
        <strain evidence="13">RCP-MX</strain>
    </source>
</reference>
<evidence type="ECO:0000256" key="4">
    <source>
        <dbReference type="ARBA" id="ARBA00022525"/>
    </source>
</evidence>
<accession>A0ABQ8UIT7</accession>
<evidence type="ECO:0000256" key="10">
    <source>
        <dbReference type="ARBA" id="ARBA00041631"/>
    </source>
</evidence>
<dbReference type="InterPro" id="IPR001398">
    <property type="entry name" value="Macrophage_inhib_fac"/>
</dbReference>
<comment type="catalytic activity">
    <reaction evidence="6">
        <text>3-phenylpyruvate = enol-phenylpyruvate</text>
        <dbReference type="Rhea" id="RHEA:17097"/>
        <dbReference type="ChEBI" id="CHEBI:16815"/>
        <dbReference type="ChEBI" id="CHEBI:18005"/>
        <dbReference type="EC" id="5.3.2.1"/>
    </reaction>
</comment>
<evidence type="ECO:0000256" key="6">
    <source>
        <dbReference type="ARBA" id="ARBA00036735"/>
    </source>
</evidence>
<evidence type="ECO:0000256" key="8">
    <source>
        <dbReference type="ARBA" id="ARBA00038932"/>
    </source>
</evidence>
<evidence type="ECO:0000256" key="3">
    <source>
        <dbReference type="ARBA" id="ARBA00022514"/>
    </source>
</evidence>
<protein>
    <recommendedName>
        <fullName evidence="12">L-dopachrome isomerase</fullName>
        <ecNumber evidence="9">5.3.2.1</ecNumber>
        <ecNumber evidence="8">5.3.3.12</ecNumber>
    </recommendedName>
    <alternativeName>
        <fullName evidence="10">L-dopachrome tautomerase</fullName>
    </alternativeName>
    <alternativeName>
        <fullName evidence="11">Phenylpyruvate tautomerase</fullName>
    </alternativeName>
</protein>
<comment type="similarity">
    <text evidence="2">Belongs to the MIF family.</text>
</comment>
<evidence type="ECO:0000313" key="13">
    <source>
        <dbReference type="EMBL" id="KAJ4459144.1"/>
    </source>
</evidence>
<keyword evidence="5" id="KW-0413">Isomerase</keyword>
<dbReference type="PANTHER" id="PTHR11954">
    <property type="entry name" value="D-DOPACHROME DECARBOXYLASE"/>
    <property type="match status" value="1"/>
</dbReference>
<comment type="caution">
    <text evidence="13">The sequence shown here is derived from an EMBL/GenBank/DDBJ whole genome shotgun (WGS) entry which is preliminary data.</text>
</comment>
<evidence type="ECO:0000256" key="5">
    <source>
        <dbReference type="ARBA" id="ARBA00023235"/>
    </source>
</evidence>
<dbReference type="Gene3D" id="3.30.429.10">
    <property type="entry name" value="Macrophage Migration Inhibitory Factor"/>
    <property type="match status" value="1"/>
</dbReference>
<evidence type="ECO:0000256" key="9">
    <source>
        <dbReference type="ARBA" id="ARBA00039086"/>
    </source>
</evidence>